<reference evidence="4 5" key="1">
    <citation type="submission" date="2019-11" db="EMBL/GenBank/DDBJ databases">
        <title>Type strains purchased from KCTC, JCM and DSMZ.</title>
        <authorList>
            <person name="Lu H."/>
        </authorList>
    </citation>
    <scope>NUCLEOTIDE SEQUENCE [LARGE SCALE GENOMIC DNA]</scope>
    <source>
        <strain evidence="4 5">KCTC 42409</strain>
    </source>
</reference>
<dbReference type="Proteomes" id="UP000484015">
    <property type="component" value="Unassembled WGS sequence"/>
</dbReference>
<dbReference type="RefSeq" id="WP_155437372.1">
    <property type="nucleotide sequence ID" value="NZ_WNLA01000001.1"/>
</dbReference>
<dbReference type="Pfam" id="PF11678">
    <property type="entry name" value="Tle3_C"/>
    <property type="match status" value="1"/>
</dbReference>
<feature type="region of interest" description="Disordered" evidence="1">
    <location>
        <begin position="526"/>
        <end position="553"/>
    </location>
</feature>
<dbReference type="EMBL" id="WNLA01000001">
    <property type="protein sequence ID" value="MTW01007.1"/>
    <property type="molecule type" value="Genomic_DNA"/>
</dbReference>
<dbReference type="AlphaFoldDB" id="A0A6L6PU63"/>
<evidence type="ECO:0000259" key="2">
    <source>
        <dbReference type="Pfam" id="PF11678"/>
    </source>
</evidence>
<organism evidence="4 5">
    <name type="scientific">Pseudoduganella ginsengisoli</name>
    <dbReference type="NCBI Taxonomy" id="1462440"/>
    <lineage>
        <taxon>Bacteria</taxon>
        <taxon>Pseudomonadati</taxon>
        <taxon>Pseudomonadota</taxon>
        <taxon>Betaproteobacteria</taxon>
        <taxon>Burkholderiales</taxon>
        <taxon>Oxalobacteraceae</taxon>
        <taxon>Telluria group</taxon>
        <taxon>Pseudoduganella</taxon>
    </lineage>
</organism>
<dbReference type="OrthoDB" id="8829067at2"/>
<gene>
    <name evidence="4" type="ORF">GM668_02790</name>
</gene>
<feature type="domain" description="Antibacterial effector protein Tle3 C-terminal" evidence="2">
    <location>
        <begin position="564"/>
        <end position="709"/>
    </location>
</feature>
<accession>A0A6L6PU63</accession>
<name>A0A6L6PU63_9BURK</name>
<dbReference type="InterPro" id="IPR056221">
    <property type="entry name" value="Tle3_ab_dom"/>
</dbReference>
<feature type="compositionally biased region" description="Low complexity" evidence="1">
    <location>
        <begin position="536"/>
        <end position="551"/>
    </location>
</feature>
<protein>
    <submittedName>
        <fullName evidence="4">DUF3274 domain-containing protein</fullName>
    </submittedName>
</protein>
<dbReference type="InterPro" id="IPR029058">
    <property type="entry name" value="AB_hydrolase_fold"/>
</dbReference>
<keyword evidence="5" id="KW-1185">Reference proteome</keyword>
<dbReference type="Pfam" id="PF24322">
    <property type="entry name" value="Tle3"/>
    <property type="match status" value="1"/>
</dbReference>
<dbReference type="SUPFAM" id="SSF53474">
    <property type="entry name" value="alpha/beta-Hydrolases"/>
    <property type="match status" value="1"/>
</dbReference>
<evidence type="ECO:0000256" key="1">
    <source>
        <dbReference type="SAM" id="MobiDB-lite"/>
    </source>
</evidence>
<evidence type="ECO:0000259" key="3">
    <source>
        <dbReference type="Pfam" id="PF24322"/>
    </source>
</evidence>
<dbReference type="InterPro" id="IPR021692">
    <property type="entry name" value="Tle3_C"/>
</dbReference>
<proteinExistence type="predicted"/>
<evidence type="ECO:0000313" key="5">
    <source>
        <dbReference type="Proteomes" id="UP000484015"/>
    </source>
</evidence>
<evidence type="ECO:0000313" key="4">
    <source>
        <dbReference type="EMBL" id="MTW01007.1"/>
    </source>
</evidence>
<feature type="compositionally biased region" description="Basic and acidic residues" evidence="1">
    <location>
        <begin position="526"/>
        <end position="535"/>
    </location>
</feature>
<feature type="domain" description="T6SS Tle3 phospholipase effector alpha/beta" evidence="3">
    <location>
        <begin position="34"/>
        <end position="363"/>
    </location>
</feature>
<sequence>MGLYPQPKRAKGKATSVLKANRTANKPVDVKRSLPGNIIVIHGVNDVGTSFDAVELGLCKGLEERLHRTFKPASYRMPEAADKEKLEPDPDAVFFKRSVDENTDSPVIPFYWGYRELDNKVRIQRGQFVDRYGNRLDKDKSKGGGPFANATSNLPDMWNKGFGTVPMDVGGDPVRPLLNCPGRLYMVLAASRLAALISMIRDYDEGDTVTVVAHSQGCLVTLLAQAMLSEKGLRPADTLILTHPPYSLVDTFSYVSKGSSHLTGGSDTVMERHYANLGGMQCLHARLQTLANIVSYVTGRKPTPSEPEFNTLTDHKQHDGAVGSQWNAGSDRDNRGKVYLYFCPQDMTVALDNMQGIGWQGVPEYITGTQWVATPGKDEKSERSLKAQDVTLNPLEKLGKRFFQRVFTNKLRTSPANQTPAAVLVGARPPYDYALRVKGEDDHGHVDSSGRKLRANFPVATWPIDPHDKPQDQRNGIRTITGEELRKPVAAVLSNAKEITPPNRGPCEEVDPIDAAIAITSEGGRRTWFEDHPDKSAGGSAAMGSGMSTTARMMPPDERRKLTEQYNKARNWEGDDQRSILAAAYKDGKLKIQVQESPNEARKRWQHEVSAKSFHGSIIGNKENHQHVTAYDVAIGQGKASTDPMFYAYLCDVADWRLKKLRNGEMLRPGILSWEKFITKHSSYWSIEPSWRKDLIAGNSSYYSSGTLPDLPLPDGGPLWEIVIAESVTGNRVLPKNEARS</sequence>
<comment type="caution">
    <text evidence="4">The sequence shown here is derived from an EMBL/GenBank/DDBJ whole genome shotgun (WGS) entry which is preliminary data.</text>
</comment>